<accession>A0A2T7F9V7</accession>
<organism evidence="2 3">
    <name type="scientific">Panicum hallii var. hallii</name>
    <dbReference type="NCBI Taxonomy" id="1504633"/>
    <lineage>
        <taxon>Eukaryota</taxon>
        <taxon>Viridiplantae</taxon>
        <taxon>Streptophyta</taxon>
        <taxon>Embryophyta</taxon>
        <taxon>Tracheophyta</taxon>
        <taxon>Spermatophyta</taxon>
        <taxon>Magnoliopsida</taxon>
        <taxon>Liliopsida</taxon>
        <taxon>Poales</taxon>
        <taxon>Poaceae</taxon>
        <taxon>PACMAD clade</taxon>
        <taxon>Panicoideae</taxon>
        <taxon>Panicodae</taxon>
        <taxon>Paniceae</taxon>
        <taxon>Panicinae</taxon>
        <taxon>Panicum</taxon>
        <taxon>Panicum sect. Panicum</taxon>
    </lineage>
</organism>
<dbReference type="OrthoDB" id="10648052at2759"/>
<feature type="compositionally biased region" description="Basic and acidic residues" evidence="1">
    <location>
        <begin position="54"/>
        <end position="84"/>
    </location>
</feature>
<protein>
    <recommendedName>
        <fullName evidence="4">PGG domain-containing protein</fullName>
    </recommendedName>
</protein>
<evidence type="ECO:0000313" key="2">
    <source>
        <dbReference type="EMBL" id="PUZ76851.1"/>
    </source>
</evidence>
<keyword evidence="3" id="KW-1185">Reference proteome</keyword>
<dbReference type="AlphaFoldDB" id="A0A2T7F9V7"/>
<dbReference type="PANTHER" id="PTHR24121">
    <property type="entry name" value="NO MECHANORECEPTOR POTENTIAL C, ISOFORM D-RELATED"/>
    <property type="match status" value="1"/>
</dbReference>
<dbReference type="SUPFAM" id="SSF48403">
    <property type="entry name" value="Ankyrin repeat"/>
    <property type="match status" value="1"/>
</dbReference>
<evidence type="ECO:0000256" key="1">
    <source>
        <dbReference type="SAM" id="MobiDB-lite"/>
    </source>
</evidence>
<dbReference type="Gramene" id="PUZ76851">
    <property type="protein sequence ID" value="PUZ76851"/>
    <property type="gene ID" value="GQ55_1G323600"/>
</dbReference>
<evidence type="ECO:0000313" key="3">
    <source>
        <dbReference type="Proteomes" id="UP000244336"/>
    </source>
</evidence>
<dbReference type="InterPro" id="IPR036770">
    <property type="entry name" value="Ankyrin_rpt-contain_sf"/>
</dbReference>
<dbReference type="Gene3D" id="1.25.40.20">
    <property type="entry name" value="Ankyrin repeat-containing domain"/>
    <property type="match status" value="1"/>
</dbReference>
<dbReference type="EMBL" id="CM009749">
    <property type="protein sequence ID" value="PUZ76851.1"/>
    <property type="molecule type" value="Genomic_DNA"/>
</dbReference>
<name>A0A2T7F9V7_9POAL</name>
<dbReference type="Proteomes" id="UP000244336">
    <property type="component" value="Chromosome 1"/>
</dbReference>
<gene>
    <name evidence="2" type="ORF">GQ55_1G323600</name>
</gene>
<dbReference type="PANTHER" id="PTHR24121:SF21">
    <property type="entry name" value="ANKYRIN REPEAT FAMILY PROTEIN"/>
    <property type="match status" value="1"/>
</dbReference>
<dbReference type="STRING" id="1504633.A0A2T7F9V7"/>
<reference evidence="2 3" key="1">
    <citation type="submission" date="2018-04" db="EMBL/GenBank/DDBJ databases">
        <title>WGS assembly of Panicum hallii var. hallii HAL2.</title>
        <authorList>
            <person name="Lovell J."/>
            <person name="Jenkins J."/>
            <person name="Lowry D."/>
            <person name="Mamidi S."/>
            <person name="Sreedasyam A."/>
            <person name="Weng X."/>
            <person name="Barry K."/>
            <person name="Bonette J."/>
            <person name="Campitelli B."/>
            <person name="Daum C."/>
            <person name="Gordon S."/>
            <person name="Gould B."/>
            <person name="Lipzen A."/>
            <person name="MacQueen A."/>
            <person name="Palacio-Mejia J."/>
            <person name="Plott C."/>
            <person name="Shakirov E."/>
            <person name="Shu S."/>
            <person name="Yoshinaga Y."/>
            <person name="Zane M."/>
            <person name="Rokhsar D."/>
            <person name="Grimwood J."/>
            <person name="Schmutz J."/>
            <person name="Juenger T."/>
        </authorList>
    </citation>
    <scope>NUCLEOTIDE SEQUENCE [LARGE SCALE GENOMIC DNA]</scope>
    <source>
        <strain evidence="3">cv. HAL2</strain>
    </source>
</reference>
<feature type="region of interest" description="Disordered" evidence="1">
    <location>
        <begin position="185"/>
        <end position="209"/>
    </location>
</feature>
<sequence>MHRSLQQLVLLADITGVRPRRPRVGGARATPTPARAGGVRASPSVLVRVAARRGHADRPGPGEHGDSGGSEEHRKQAGGADERPPPPPAPPPTLARMVASPPSIPTTTASPCPTPVAPDLEFAATAGGNTLLHVAAAAEHADLASLLLRRAQRRARHTAPPRCPRRGAQGHRASRRLLRAIPAFPDPCQKRRGETSLHDAGRRGHEAASGALATADPGLVGLCGGAGESPFYMAAAGGGWRS</sequence>
<feature type="compositionally biased region" description="Basic and acidic residues" evidence="1">
    <location>
        <begin position="188"/>
        <end position="206"/>
    </location>
</feature>
<feature type="region of interest" description="Disordered" evidence="1">
    <location>
        <begin position="14"/>
        <end position="113"/>
    </location>
</feature>
<feature type="compositionally biased region" description="Low complexity" evidence="1">
    <location>
        <begin position="99"/>
        <end position="111"/>
    </location>
</feature>
<evidence type="ECO:0008006" key="4">
    <source>
        <dbReference type="Google" id="ProtNLM"/>
    </source>
</evidence>
<proteinExistence type="predicted"/>